<proteinExistence type="predicted"/>
<evidence type="ECO:0000313" key="1">
    <source>
        <dbReference type="EMBL" id="SHK16761.1"/>
    </source>
</evidence>
<sequence length="196" mass="22515">MRNQWYGDGRDLIKWGTLISIAQSQNFTKIIQVAYFRPDSQRPIIKSNNSLIEIPDSVYNHFRNINDIKRLSWFTGIDIEVIDDLYDKRKRMDYTEKMLPRITGNNGPLLVFLDPDTGLAVKNPGNKHVTVEEVATIWNALKPSDCLVLYQHSFRDTDWLEIKKAEFESAIGCNDVISYRSVKGGTDVVFFAAIKP</sequence>
<gene>
    <name evidence="1" type="ORF">SAMN02745216_03002</name>
</gene>
<reference evidence="2" key="1">
    <citation type="submission" date="2016-11" db="EMBL/GenBank/DDBJ databases">
        <authorList>
            <person name="Varghese N."/>
            <person name="Submissions S."/>
        </authorList>
    </citation>
    <scope>NUCLEOTIDE SEQUENCE [LARGE SCALE GENOMIC DNA]</scope>
    <source>
        <strain evidence="2">DSM 16219</strain>
    </source>
</reference>
<accession>A0A1M6Q987</accession>
<dbReference type="AlphaFoldDB" id="A0A1M6Q987"/>
<dbReference type="STRING" id="1121393.SAMN02745216_03002"/>
<dbReference type="Proteomes" id="UP000183994">
    <property type="component" value="Unassembled WGS sequence"/>
</dbReference>
<evidence type="ECO:0000313" key="2">
    <source>
        <dbReference type="Proteomes" id="UP000183994"/>
    </source>
</evidence>
<protein>
    <submittedName>
        <fullName evidence="1">Uncharacterized protein</fullName>
    </submittedName>
</protein>
<dbReference type="EMBL" id="FQZU01000019">
    <property type="protein sequence ID" value="SHK16761.1"/>
    <property type="molecule type" value="Genomic_DNA"/>
</dbReference>
<keyword evidence="2" id="KW-1185">Reference proteome</keyword>
<dbReference type="RefSeq" id="WP_073477031.1">
    <property type="nucleotide sequence ID" value="NZ_FQZU01000019.1"/>
</dbReference>
<dbReference type="OrthoDB" id="7823211at2"/>
<name>A0A1M6Q987_9BACT</name>
<organism evidence="1 2">
    <name type="scientific">Desulfatibacillum alkenivorans DSM 16219</name>
    <dbReference type="NCBI Taxonomy" id="1121393"/>
    <lineage>
        <taxon>Bacteria</taxon>
        <taxon>Pseudomonadati</taxon>
        <taxon>Thermodesulfobacteriota</taxon>
        <taxon>Desulfobacteria</taxon>
        <taxon>Desulfobacterales</taxon>
        <taxon>Desulfatibacillaceae</taxon>
        <taxon>Desulfatibacillum</taxon>
    </lineage>
</organism>